<evidence type="ECO:0008006" key="3">
    <source>
        <dbReference type="Google" id="ProtNLM"/>
    </source>
</evidence>
<evidence type="ECO:0000313" key="2">
    <source>
        <dbReference type="Proteomes" id="UP000177025"/>
    </source>
</evidence>
<gene>
    <name evidence="1" type="ORF">A2Y85_07715</name>
</gene>
<reference evidence="1 2" key="1">
    <citation type="journal article" date="2016" name="Nat. Commun.">
        <title>Thousands of microbial genomes shed light on interconnected biogeochemical processes in an aquifer system.</title>
        <authorList>
            <person name="Anantharaman K."/>
            <person name="Brown C.T."/>
            <person name="Hug L.A."/>
            <person name="Sharon I."/>
            <person name="Castelle C.J."/>
            <person name="Probst A.J."/>
            <person name="Thomas B.C."/>
            <person name="Singh A."/>
            <person name="Wilkins M.J."/>
            <person name="Karaoz U."/>
            <person name="Brodie E.L."/>
            <person name="Williams K.H."/>
            <person name="Hubbard S.S."/>
            <person name="Banfield J.F."/>
        </authorList>
    </citation>
    <scope>NUCLEOTIDE SEQUENCE [LARGE SCALE GENOMIC DNA]</scope>
</reference>
<accession>A0A1F4UAM9</accession>
<protein>
    <recommendedName>
        <fullName evidence="3">Outer membrane protein beta-barrel domain-containing protein</fullName>
    </recommendedName>
</protein>
<dbReference type="AlphaFoldDB" id="A0A1F4UAM9"/>
<sequence>MQKILIAVIVTLTMASAVDLSGRIGMGLGFTPDIYDTGGFFGLGLGSVDIAVTRLGLNSKWSVEPIAQLTLDGNGSSGVYFALSGLGNMLLKGHSKTNVYGKIGLGFMVDTHGAETMFGFNLPLGFGLEHFINNHFSINLAALSGFAFVSNPGGVDGSYYSVRFGNEKPFAIYLLWYY</sequence>
<evidence type="ECO:0000313" key="1">
    <source>
        <dbReference type="EMBL" id="OGC42026.1"/>
    </source>
</evidence>
<organism evidence="1 2">
    <name type="scientific">candidate division WOR-3 bacterium RBG_13_43_14</name>
    <dbReference type="NCBI Taxonomy" id="1802590"/>
    <lineage>
        <taxon>Bacteria</taxon>
        <taxon>Bacteria division WOR-3</taxon>
    </lineage>
</organism>
<proteinExistence type="predicted"/>
<name>A0A1F4UAM9_UNCW3</name>
<dbReference type="Proteomes" id="UP000177025">
    <property type="component" value="Unassembled WGS sequence"/>
</dbReference>
<comment type="caution">
    <text evidence="1">The sequence shown here is derived from an EMBL/GenBank/DDBJ whole genome shotgun (WGS) entry which is preliminary data.</text>
</comment>
<dbReference type="EMBL" id="MEUM01000086">
    <property type="protein sequence ID" value="OGC42026.1"/>
    <property type="molecule type" value="Genomic_DNA"/>
</dbReference>